<evidence type="ECO:0000313" key="2">
    <source>
        <dbReference type="Proteomes" id="UP000198781"/>
    </source>
</evidence>
<dbReference type="EMBL" id="FMZC01000002">
    <property type="protein sequence ID" value="SDC44303.1"/>
    <property type="molecule type" value="Genomic_DNA"/>
</dbReference>
<protein>
    <submittedName>
        <fullName evidence="1">Uncharacterized protein</fullName>
    </submittedName>
</protein>
<dbReference type="RefSeq" id="WP_139160312.1">
    <property type="nucleotide sequence ID" value="NZ_FMZC01000002.1"/>
</dbReference>
<proteinExistence type="predicted"/>
<accession>A0A1G6LM40</accession>
<organism evidence="1 2">
    <name type="scientific">Paracidovorax valerianellae</name>
    <dbReference type="NCBI Taxonomy" id="187868"/>
    <lineage>
        <taxon>Bacteria</taxon>
        <taxon>Pseudomonadati</taxon>
        <taxon>Pseudomonadota</taxon>
        <taxon>Betaproteobacteria</taxon>
        <taxon>Burkholderiales</taxon>
        <taxon>Comamonadaceae</taxon>
        <taxon>Paracidovorax</taxon>
    </lineage>
</organism>
<dbReference type="OrthoDB" id="9134904at2"/>
<dbReference type="AlphaFoldDB" id="A0A1G6LM40"/>
<sequence>MTDSILVEHKLDTIHRQAKRFAARLKLPITVAKDILARSCYRCSAWTDLVNRLKRRTLDKNIQLLASLPSSSEARSYFFEQRRDLARSMSQHLLTNTNLAGMLGHLQEIFAVGSGPILLGDVVPTLNASEWQPANIGPDPWAVVESTVVVNGTCLRLIGTRTYLPRFYDFGSERGEYAEPVGKLRIVWKEPAAWYQAALDYLNDPNATDVLLPIIELTEEMARHQDWFETALATSSYVEEYGFGDDDLVPVFVEGQNCYVVFGYPVNPSQKQANLTTIELALADHNFSQVVELHGSPVCLEWISYDSKTRMHSGEFGEYFEKLKLAILRGDELYPTLRKDGQSGILFVHPATDFDIRYELKMEFTHLGDEIAFVLKTTNLALCRDLLGKVASRELMVYSSGGKRRYFSLLLVSKHDGPPELSLAFESESPGRASMSNLVHSFFVNEEKDGWEILLEIAPELINLTDRIGVRALGAAINHGLIQRLPVDFMDNFNKPPARCDKIPQVSEDVIKRLERPLNSDGVVTLRSADYSRENF</sequence>
<gene>
    <name evidence="1" type="ORF">SAMN05192589_102205</name>
</gene>
<keyword evidence="2" id="KW-1185">Reference proteome</keyword>
<name>A0A1G6LM40_9BURK</name>
<dbReference type="Proteomes" id="UP000198781">
    <property type="component" value="Unassembled WGS sequence"/>
</dbReference>
<evidence type="ECO:0000313" key="1">
    <source>
        <dbReference type="EMBL" id="SDC44303.1"/>
    </source>
</evidence>
<reference evidence="1 2" key="1">
    <citation type="submission" date="2016-10" db="EMBL/GenBank/DDBJ databases">
        <authorList>
            <person name="de Groot N.N."/>
        </authorList>
    </citation>
    <scope>NUCLEOTIDE SEQUENCE [LARGE SCALE GENOMIC DNA]</scope>
    <source>
        <strain evidence="1 2">DSM 16619</strain>
    </source>
</reference>